<feature type="domain" description="TNase-like" evidence="6">
    <location>
        <begin position="82"/>
        <end position="205"/>
    </location>
</feature>
<organism evidence="7 8">
    <name type="scientific">Desulfobulbus oligotrophicus</name>
    <dbReference type="NCBI Taxonomy" id="1909699"/>
    <lineage>
        <taxon>Bacteria</taxon>
        <taxon>Pseudomonadati</taxon>
        <taxon>Thermodesulfobacteriota</taxon>
        <taxon>Desulfobulbia</taxon>
        <taxon>Desulfobulbales</taxon>
        <taxon>Desulfobulbaceae</taxon>
        <taxon>Desulfobulbus</taxon>
    </lineage>
</organism>
<dbReference type="GO" id="GO:0003676">
    <property type="term" value="F:nucleic acid binding"/>
    <property type="evidence" value="ECO:0007669"/>
    <property type="project" value="InterPro"/>
</dbReference>
<dbReference type="SUPFAM" id="SSF50199">
    <property type="entry name" value="Staphylococcal nuclease"/>
    <property type="match status" value="1"/>
</dbReference>
<feature type="chain" id="PRO_5032738453" evidence="5">
    <location>
        <begin position="28"/>
        <end position="218"/>
    </location>
</feature>
<dbReference type="NCBIfam" id="NF033223">
    <property type="entry name" value="YHYH_alt"/>
    <property type="match status" value="1"/>
</dbReference>
<evidence type="ECO:0000256" key="3">
    <source>
        <dbReference type="ARBA" id="ARBA00022801"/>
    </source>
</evidence>
<evidence type="ECO:0000256" key="5">
    <source>
        <dbReference type="SAM" id="SignalP"/>
    </source>
</evidence>
<reference evidence="7 8" key="1">
    <citation type="submission" date="2020-05" db="EMBL/GenBank/DDBJ databases">
        <title>Complete genome of Desulfobulbus oligotrophicus.</title>
        <authorList>
            <person name="Podar M."/>
        </authorList>
    </citation>
    <scope>NUCLEOTIDE SEQUENCE [LARGE SCALE GENOMIC DNA]</scope>
    <source>
        <strain evidence="7 8">Prop6</strain>
    </source>
</reference>
<feature type="compositionally biased region" description="Low complexity" evidence="4">
    <location>
        <begin position="50"/>
        <end position="65"/>
    </location>
</feature>
<sequence length="218" mass="23899">MENKSYKLINILCVILSLLTMARVSHAHSGGLNSSGCHTNHKTGDYHCHGGSSSSGGSESGQSRGYSGGMEVIPEARQAPKKEQSVRVVGVTDGDTLRVVIEGQEVKIRLYGIDAPESGQAFGKASQQALKQITSGRQISIKVLDRDRYGRLVALVFADGANVNEAMVASGFAWAYPQYCKQSFCNEWGRNQTMAKDNRKGLWQDGTPTPPWDWRHRR</sequence>
<dbReference type="InterPro" id="IPR047773">
    <property type="entry name" value="YHYH_dom_bact"/>
</dbReference>
<evidence type="ECO:0000313" key="7">
    <source>
        <dbReference type="EMBL" id="QQG66331.1"/>
    </source>
</evidence>
<dbReference type="Proteomes" id="UP000596092">
    <property type="component" value="Chromosome"/>
</dbReference>
<evidence type="ECO:0000256" key="1">
    <source>
        <dbReference type="ARBA" id="ARBA00022722"/>
    </source>
</evidence>
<proteinExistence type="predicted"/>
<keyword evidence="1" id="KW-0540">Nuclease</keyword>
<keyword evidence="5" id="KW-0732">Signal</keyword>
<evidence type="ECO:0000259" key="6">
    <source>
        <dbReference type="PROSITE" id="PS50830"/>
    </source>
</evidence>
<dbReference type="PANTHER" id="PTHR12302:SF3">
    <property type="entry name" value="SERINE_THREONINE-PROTEIN KINASE 31"/>
    <property type="match status" value="1"/>
</dbReference>
<evidence type="ECO:0000313" key="8">
    <source>
        <dbReference type="Proteomes" id="UP000596092"/>
    </source>
</evidence>
<keyword evidence="3" id="KW-0378">Hydrolase</keyword>
<dbReference type="EMBL" id="CP054140">
    <property type="protein sequence ID" value="QQG66331.1"/>
    <property type="molecule type" value="Genomic_DNA"/>
</dbReference>
<protein>
    <submittedName>
        <fullName evidence="7">Thermonuclease family protein</fullName>
    </submittedName>
</protein>
<feature type="signal peptide" evidence="5">
    <location>
        <begin position="1"/>
        <end position="27"/>
    </location>
</feature>
<dbReference type="Gene3D" id="2.40.50.90">
    <property type="match status" value="1"/>
</dbReference>
<dbReference type="PANTHER" id="PTHR12302">
    <property type="entry name" value="EBNA2 BINDING PROTEIN P100"/>
    <property type="match status" value="1"/>
</dbReference>
<keyword evidence="2" id="KW-0255">Endonuclease</keyword>
<evidence type="ECO:0000256" key="2">
    <source>
        <dbReference type="ARBA" id="ARBA00022759"/>
    </source>
</evidence>
<dbReference type="SMART" id="SM00318">
    <property type="entry name" value="SNc"/>
    <property type="match status" value="1"/>
</dbReference>
<dbReference type="GO" id="GO:0004519">
    <property type="term" value="F:endonuclease activity"/>
    <property type="evidence" value="ECO:0007669"/>
    <property type="project" value="UniProtKB-KW"/>
</dbReference>
<dbReference type="Pfam" id="PF00565">
    <property type="entry name" value="SNase"/>
    <property type="match status" value="1"/>
</dbReference>
<dbReference type="AlphaFoldDB" id="A0A7T5VEJ0"/>
<dbReference type="InterPro" id="IPR016071">
    <property type="entry name" value="Staphylococal_nuclease_OB-fold"/>
</dbReference>
<dbReference type="KEGG" id="dog:HP555_10870"/>
<accession>A0A7T5VEJ0</accession>
<dbReference type="InterPro" id="IPR035437">
    <property type="entry name" value="SNase_OB-fold_sf"/>
</dbReference>
<keyword evidence="8" id="KW-1185">Reference proteome</keyword>
<evidence type="ECO:0000256" key="4">
    <source>
        <dbReference type="SAM" id="MobiDB-lite"/>
    </source>
</evidence>
<feature type="region of interest" description="Disordered" evidence="4">
    <location>
        <begin position="196"/>
        <end position="218"/>
    </location>
</feature>
<name>A0A7T5VEJ0_9BACT</name>
<dbReference type="PROSITE" id="PS50830">
    <property type="entry name" value="TNASE_3"/>
    <property type="match status" value="1"/>
</dbReference>
<dbReference type="GO" id="GO:0016787">
    <property type="term" value="F:hydrolase activity"/>
    <property type="evidence" value="ECO:0007669"/>
    <property type="project" value="UniProtKB-KW"/>
</dbReference>
<dbReference type="PROSITE" id="PS01123">
    <property type="entry name" value="TNASE_1"/>
    <property type="match status" value="1"/>
</dbReference>
<dbReference type="InterPro" id="IPR002071">
    <property type="entry name" value="Thermonucl_AS"/>
</dbReference>
<feature type="region of interest" description="Disordered" evidence="4">
    <location>
        <begin position="48"/>
        <end position="68"/>
    </location>
</feature>
<gene>
    <name evidence="7" type="ORF">HP555_10870</name>
</gene>
<dbReference type="PROSITE" id="PS01284">
    <property type="entry name" value="TNASE_2"/>
    <property type="match status" value="1"/>
</dbReference>